<gene>
    <name evidence="1" type="ORF">Cha6605_0409</name>
</gene>
<keyword evidence="2" id="KW-1185">Reference proteome</keyword>
<dbReference type="HOGENOM" id="CLU_118082_0_0_3"/>
<dbReference type="InterPro" id="IPR016181">
    <property type="entry name" value="Acyl_CoA_acyltransferase"/>
</dbReference>
<dbReference type="Gene3D" id="3.40.630.30">
    <property type="match status" value="1"/>
</dbReference>
<dbReference type="OrthoDB" id="4228396at2"/>
<proteinExistence type="predicted"/>
<protein>
    <recommendedName>
        <fullName evidence="3">GNAT family acetyltransferase</fullName>
    </recommendedName>
</protein>
<dbReference type="AlphaFoldDB" id="K9UBV9"/>
<dbReference type="Proteomes" id="UP000010366">
    <property type="component" value="Chromosome"/>
</dbReference>
<dbReference type="eggNOG" id="COG1247">
    <property type="taxonomic scope" value="Bacteria"/>
</dbReference>
<dbReference type="KEGG" id="cmp:Cha6605_0409"/>
<evidence type="ECO:0000313" key="2">
    <source>
        <dbReference type="Proteomes" id="UP000010366"/>
    </source>
</evidence>
<dbReference type="STRING" id="1173020.Cha6605_0409"/>
<name>K9UBV9_CHAP6</name>
<dbReference type="EMBL" id="CP003600">
    <property type="protein sequence ID" value="AFY91704.1"/>
    <property type="molecule type" value="Genomic_DNA"/>
</dbReference>
<accession>K9UBV9</accession>
<reference evidence="1 2" key="1">
    <citation type="submission" date="2012-05" db="EMBL/GenBank/DDBJ databases">
        <title>Finished chromosome of genome of Chamaesiphon sp. PCC 6605.</title>
        <authorList>
            <consortium name="US DOE Joint Genome Institute"/>
            <person name="Gugger M."/>
            <person name="Coursin T."/>
            <person name="Rippka R."/>
            <person name="Tandeau De Marsac N."/>
            <person name="Huntemann M."/>
            <person name="Wei C.-L."/>
            <person name="Han J."/>
            <person name="Detter J.C."/>
            <person name="Han C."/>
            <person name="Tapia R."/>
            <person name="Chen A."/>
            <person name="Kyrpides N."/>
            <person name="Mavromatis K."/>
            <person name="Markowitz V."/>
            <person name="Szeto E."/>
            <person name="Ivanova N."/>
            <person name="Pagani I."/>
            <person name="Pati A."/>
            <person name="Goodwin L."/>
            <person name="Nordberg H.P."/>
            <person name="Cantor M.N."/>
            <person name="Hua S.X."/>
            <person name="Woyke T."/>
            <person name="Kerfeld C.A."/>
        </authorList>
    </citation>
    <scope>NUCLEOTIDE SEQUENCE [LARGE SCALE GENOMIC DNA]</scope>
    <source>
        <strain evidence="2">ATCC 27169 / PCC 6605</strain>
    </source>
</reference>
<organism evidence="1 2">
    <name type="scientific">Chamaesiphon minutus (strain ATCC 27169 / PCC 6605)</name>
    <dbReference type="NCBI Taxonomy" id="1173020"/>
    <lineage>
        <taxon>Bacteria</taxon>
        <taxon>Bacillati</taxon>
        <taxon>Cyanobacteriota</taxon>
        <taxon>Cyanophyceae</taxon>
        <taxon>Gomontiellales</taxon>
        <taxon>Chamaesiphonaceae</taxon>
        <taxon>Chamaesiphon</taxon>
    </lineage>
</organism>
<sequence>MFPVIRIAIESDFDGILDLQSRNLYSKLSISELENGFVMTPFTPDLLMKLLLQSGVFVAEDAGHIVGYLLAGDWEFFSQWEIFELMISRLPNLKFEDREITLDRSFQYGPICIDRASRGSGIFPQLFDLMRSSFAPKFPVGVTFINKLNSRSFAAHTRKLDLKVVDEFEFNGNSFYTLAFLTAN</sequence>
<evidence type="ECO:0008006" key="3">
    <source>
        <dbReference type="Google" id="ProtNLM"/>
    </source>
</evidence>
<evidence type="ECO:0000313" key="1">
    <source>
        <dbReference type="EMBL" id="AFY91704.1"/>
    </source>
</evidence>
<dbReference type="RefSeq" id="WP_015157898.1">
    <property type="nucleotide sequence ID" value="NC_019697.1"/>
</dbReference>
<dbReference type="SUPFAM" id="SSF55729">
    <property type="entry name" value="Acyl-CoA N-acyltransferases (Nat)"/>
    <property type="match status" value="1"/>
</dbReference>